<comment type="subcellular location">
    <subcellularLocation>
        <location evidence="1">Cell membrane</location>
        <topology evidence="1">Multi-pass membrane protein</topology>
    </subcellularLocation>
</comment>
<feature type="transmembrane region" description="Helical" evidence="7">
    <location>
        <begin position="12"/>
        <end position="33"/>
    </location>
</feature>
<evidence type="ECO:0000256" key="6">
    <source>
        <dbReference type="SAM" id="Coils"/>
    </source>
</evidence>
<evidence type="ECO:0000313" key="10">
    <source>
        <dbReference type="Proteomes" id="UP000715965"/>
    </source>
</evidence>
<dbReference type="Pfam" id="PF00482">
    <property type="entry name" value="T2SSF"/>
    <property type="match status" value="1"/>
</dbReference>
<dbReference type="InterPro" id="IPR042094">
    <property type="entry name" value="T2SS_GspF_sf"/>
</dbReference>
<accession>A0ABR9SJM9</accession>
<dbReference type="PANTHER" id="PTHR35007">
    <property type="entry name" value="INTEGRAL MEMBRANE PROTEIN-RELATED"/>
    <property type="match status" value="1"/>
</dbReference>
<keyword evidence="2" id="KW-1003">Cell membrane</keyword>
<evidence type="ECO:0000313" key="9">
    <source>
        <dbReference type="EMBL" id="MBE7942374.1"/>
    </source>
</evidence>
<protein>
    <submittedName>
        <fullName evidence="9">Type II secretion system F family protein</fullName>
    </submittedName>
</protein>
<evidence type="ECO:0000256" key="7">
    <source>
        <dbReference type="SAM" id="Phobius"/>
    </source>
</evidence>
<dbReference type="RefSeq" id="WP_193781927.1">
    <property type="nucleotide sequence ID" value="NZ_JADDOJ010000095.1"/>
</dbReference>
<evidence type="ECO:0000256" key="1">
    <source>
        <dbReference type="ARBA" id="ARBA00004651"/>
    </source>
</evidence>
<keyword evidence="3 7" id="KW-0812">Transmembrane</keyword>
<feature type="transmembrane region" description="Helical" evidence="7">
    <location>
        <begin position="299"/>
        <end position="319"/>
    </location>
</feature>
<feature type="transmembrane region" description="Helical" evidence="7">
    <location>
        <begin position="100"/>
        <end position="120"/>
    </location>
</feature>
<evidence type="ECO:0000256" key="5">
    <source>
        <dbReference type="ARBA" id="ARBA00023136"/>
    </source>
</evidence>
<reference evidence="9 10" key="1">
    <citation type="submission" date="2020-10" db="EMBL/GenBank/DDBJ databases">
        <title>Draft genome of Ramlibacter aquaticus LMG 30558.</title>
        <authorList>
            <person name="Props R."/>
        </authorList>
    </citation>
    <scope>NUCLEOTIDE SEQUENCE [LARGE SCALE GENOMIC DNA]</scope>
    <source>
        <strain evidence="9 10">LMG 30558</strain>
    </source>
</reference>
<feature type="coiled-coil region" evidence="6">
    <location>
        <begin position="238"/>
        <end position="265"/>
    </location>
</feature>
<gene>
    <name evidence="9" type="ORF">IM725_17530</name>
</gene>
<evidence type="ECO:0000259" key="8">
    <source>
        <dbReference type="Pfam" id="PF00482"/>
    </source>
</evidence>
<keyword evidence="5 7" id="KW-0472">Membrane</keyword>
<feature type="domain" description="Type II secretion system protein GspF" evidence="8">
    <location>
        <begin position="160"/>
        <end position="284"/>
    </location>
</feature>
<evidence type="ECO:0000256" key="4">
    <source>
        <dbReference type="ARBA" id="ARBA00022989"/>
    </source>
</evidence>
<evidence type="ECO:0000256" key="2">
    <source>
        <dbReference type="ARBA" id="ARBA00022475"/>
    </source>
</evidence>
<organism evidence="9 10">
    <name type="scientific">Ramlibacter aquaticus</name>
    <dbReference type="NCBI Taxonomy" id="2780094"/>
    <lineage>
        <taxon>Bacteria</taxon>
        <taxon>Pseudomonadati</taxon>
        <taxon>Pseudomonadota</taxon>
        <taxon>Betaproteobacteria</taxon>
        <taxon>Burkholderiales</taxon>
        <taxon>Comamonadaceae</taxon>
        <taxon>Ramlibacter</taxon>
    </lineage>
</organism>
<evidence type="ECO:0000256" key="3">
    <source>
        <dbReference type="ARBA" id="ARBA00022692"/>
    </source>
</evidence>
<dbReference type="EMBL" id="JADDOJ010000095">
    <property type="protein sequence ID" value="MBE7942374.1"/>
    <property type="molecule type" value="Genomic_DNA"/>
</dbReference>
<dbReference type="InterPro" id="IPR018076">
    <property type="entry name" value="T2SS_GspF_dom"/>
</dbReference>
<proteinExistence type="predicted"/>
<feature type="transmembrane region" description="Helical" evidence="7">
    <location>
        <begin position="126"/>
        <end position="144"/>
    </location>
</feature>
<feature type="transmembrane region" description="Helical" evidence="7">
    <location>
        <begin position="268"/>
        <end position="287"/>
    </location>
</feature>
<dbReference type="PANTHER" id="PTHR35007:SF1">
    <property type="entry name" value="PILUS ASSEMBLY PROTEIN"/>
    <property type="match status" value="1"/>
</dbReference>
<keyword evidence="6" id="KW-0175">Coiled coil</keyword>
<dbReference type="Proteomes" id="UP000715965">
    <property type="component" value="Unassembled WGS sequence"/>
</dbReference>
<keyword evidence="10" id="KW-1185">Reference proteome</keyword>
<dbReference type="Gene3D" id="1.20.81.30">
    <property type="entry name" value="Type II secretion system (T2SS), domain F"/>
    <property type="match status" value="1"/>
</dbReference>
<name>A0ABR9SJM9_9BURK</name>
<sequence>MDFILSNSLQTTLVLVFIAVVLAVEAGVLWWRGRHGGEARRRRQRLRGLAARGAASVSAVKGGGAREPSPLEQRLRALPRLQPLQRVLLESGLGWSLARLLGTCAAVALAAAAVLRLWVWMPLMPALAGGLAAASLPLAYVAFWRGRRLRRVEAQLPEALDLIGRAMRAGHGFTAALQMAGDEAPEPLAGELRMAHDEISFGVSLEQALGSLGERLPLTDVRYFVVSVLIQRDSGGNLTEVLAKLAALIRERQKLQGKVRVLSANGRFSAWVLVVMPFALGALMNVFNPAFMSPLWTDPMGLVMLKGMALLMVVGIFIMRRIVRIRV</sequence>
<keyword evidence="4 7" id="KW-1133">Transmembrane helix</keyword>
<comment type="caution">
    <text evidence="9">The sequence shown here is derived from an EMBL/GenBank/DDBJ whole genome shotgun (WGS) entry which is preliminary data.</text>
</comment>